<gene>
    <name evidence="1" type="ORF">METZ01_LOCUS147758</name>
</gene>
<proteinExistence type="predicted"/>
<name>A0A382A0N5_9ZZZZ</name>
<dbReference type="EMBL" id="UINC01023376">
    <property type="protein sequence ID" value="SVA94904.1"/>
    <property type="molecule type" value="Genomic_DNA"/>
</dbReference>
<sequence length="437" mass="50592">MLIRLKLLVVLLIGFFFFPAQLYANTFHQLLEEKQKLEKQLGVQTLECFPFIKKIGFTEDQIPLIEQCLTGTLTLNEAFTDSANSNYKIIGISNRFLSTAGFHTILIPWNATRNEVIKFLNNRPNHEEQTAFLDKIRGLKQEISRKLRIRQFYCSQEISNDHCLKGYENLVAVRLPDTRRTIGWQEIVITHTHTPPDSPGKLILSFNDSPAKMREHLLTDPFQTWKPRQKMYEKIQEKFGSVFKNKLGLENLICAVDISMEECEQGAGNLAKASQNTGFRMRHWGRVTINRHNTLIQGDFHAFIRYDLPPQEIQKYFSRKALKTQVTKKASLATKLEGRTKNNPTQLRTVCDLESLRSDLCAGSFETFIRFVKKNRDYRVQVPWDTLMFVDGTQLGRVNFALNSSSRDTYLYIDANSDDAEFASYLNQFRKTTRRAP</sequence>
<protein>
    <submittedName>
        <fullName evidence="1">Uncharacterized protein</fullName>
    </submittedName>
</protein>
<organism evidence="1">
    <name type="scientific">marine metagenome</name>
    <dbReference type="NCBI Taxonomy" id="408172"/>
    <lineage>
        <taxon>unclassified sequences</taxon>
        <taxon>metagenomes</taxon>
        <taxon>ecological metagenomes</taxon>
    </lineage>
</organism>
<reference evidence="1" key="1">
    <citation type="submission" date="2018-05" db="EMBL/GenBank/DDBJ databases">
        <authorList>
            <person name="Lanie J.A."/>
            <person name="Ng W.-L."/>
            <person name="Kazmierczak K.M."/>
            <person name="Andrzejewski T.M."/>
            <person name="Davidsen T.M."/>
            <person name="Wayne K.J."/>
            <person name="Tettelin H."/>
            <person name="Glass J.I."/>
            <person name="Rusch D."/>
            <person name="Podicherti R."/>
            <person name="Tsui H.-C.T."/>
            <person name="Winkler M.E."/>
        </authorList>
    </citation>
    <scope>NUCLEOTIDE SEQUENCE</scope>
</reference>
<accession>A0A382A0N5</accession>
<evidence type="ECO:0000313" key="1">
    <source>
        <dbReference type="EMBL" id="SVA94904.1"/>
    </source>
</evidence>
<dbReference type="AlphaFoldDB" id="A0A382A0N5"/>